<dbReference type="AlphaFoldDB" id="H1YB30"/>
<dbReference type="EMBL" id="CM001403">
    <property type="protein sequence ID" value="EHQ30063.1"/>
    <property type="molecule type" value="Genomic_DNA"/>
</dbReference>
<dbReference type="RefSeq" id="WP_008511576.1">
    <property type="nucleotide sequence ID" value="NZ_CM001403.1"/>
</dbReference>
<dbReference type="STRING" id="714943.Mucpa_6004"/>
<reference evidence="1" key="1">
    <citation type="submission" date="2011-09" db="EMBL/GenBank/DDBJ databases">
        <title>The permanent draft genome of Mucilaginibacter paludis DSM 18603.</title>
        <authorList>
            <consortium name="US DOE Joint Genome Institute (JGI-PGF)"/>
            <person name="Lucas S."/>
            <person name="Han J."/>
            <person name="Lapidus A."/>
            <person name="Bruce D."/>
            <person name="Goodwin L."/>
            <person name="Pitluck S."/>
            <person name="Peters L."/>
            <person name="Kyrpides N."/>
            <person name="Mavromatis K."/>
            <person name="Ivanova N."/>
            <person name="Mikhailova N."/>
            <person name="Held B."/>
            <person name="Detter J.C."/>
            <person name="Tapia R."/>
            <person name="Han C."/>
            <person name="Land M."/>
            <person name="Hauser L."/>
            <person name="Markowitz V."/>
            <person name="Cheng J.-F."/>
            <person name="Hugenholtz P."/>
            <person name="Woyke T."/>
            <person name="Wu D."/>
            <person name="Tindall B."/>
            <person name="Brambilla E."/>
            <person name="Klenk H.-P."/>
            <person name="Eisen J.A."/>
        </authorList>
    </citation>
    <scope>NUCLEOTIDE SEQUENCE [LARGE SCALE GENOMIC DNA]</scope>
    <source>
        <strain evidence="1">DSM 18603</strain>
    </source>
</reference>
<gene>
    <name evidence="1" type="ORF">Mucpa_6004</name>
</gene>
<sequence>MGIEEMLLAEAKEEGKIEGKLQGKLEGKLEGEREKALAIATEMKKDGIPNEQIARFTKLPVEYIEKL</sequence>
<evidence type="ECO:0000313" key="1">
    <source>
        <dbReference type="EMBL" id="EHQ30063.1"/>
    </source>
</evidence>
<accession>H1YB30</accession>
<name>H1YB30_9SPHI</name>
<organism evidence="1 2">
    <name type="scientific">Mucilaginibacter paludis DSM 18603</name>
    <dbReference type="NCBI Taxonomy" id="714943"/>
    <lineage>
        <taxon>Bacteria</taxon>
        <taxon>Pseudomonadati</taxon>
        <taxon>Bacteroidota</taxon>
        <taxon>Sphingobacteriia</taxon>
        <taxon>Sphingobacteriales</taxon>
        <taxon>Sphingobacteriaceae</taxon>
        <taxon>Mucilaginibacter</taxon>
    </lineage>
</organism>
<keyword evidence="2" id="KW-1185">Reference proteome</keyword>
<dbReference type="Proteomes" id="UP000002774">
    <property type="component" value="Chromosome"/>
</dbReference>
<dbReference type="OrthoDB" id="798932at2"/>
<protein>
    <submittedName>
        <fullName evidence="1">Uncharacterized protein</fullName>
    </submittedName>
</protein>
<dbReference type="HOGENOM" id="CLU_059548_4_2_10"/>
<evidence type="ECO:0000313" key="2">
    <source>
        <dbReference type="Proteomes" id="UP000002774"/>
    </source>
</evidence>
<proteinExistence type="predicted"/>